<feature type="compositionally biased region" description="Basic and acidic residues" evidence="1">
    <location>
        <begin position="26"/>
        <end position="38"/>
    </location>
</feature>
<feature type="region of interest" description="Disordered" evidence="1">
    <location>
        <begin position="135"/>
        <end position="174"/>
    </location>
</feature>
<evidence type="ECO:0000313" key="2">
    <source>
        <dbReference type="EMBL" id="EYC43141.1"/>
    </source>
</evidence>
<comment type="caution">
    <text evidence="2">The sequence shown here is derived from an EMBL/GenBank/DDBJ whole genome shotgun (WGS) entry which is preliminary data.</text>
</comment>
<dbReference type="Proteomes" id="UP000024635">
    <property type="component" value="Unassembled WGS sequence"/>
</dbReference>
<gene>
    <name evidence="2" type="primary">Acey_s0502.g2629</name>
    <name evidence="2" type="ORF">Y032_0502g2629</name>
</gene>
<reference evidence="3" key="1">
    <citation type="journal article" date="2015" name="Nat. Genet.">
        <title>The genome and transcriptome of the zoonotic hookworm Ancylostoma ceylanicum identify infection-specific gene families.</title>
        <authorList>
            <person name="Schwarz E.M."/>
            <person name="Hu Y."/>
            <person name="Antoshechkin I."/>
            <person name="Miller M.M."/>
            <person name="Sternberg P.W."/>
            <person name="Aroian R.V."/>
        </authorList>
    </citation>
    <scope>NUCLEOTIDE SEQUENCE</scope>
    <source>
        <strain evidence="3">HY135</strain>
    </source>
</reference>
<keyword evidence="3" id="KW-1185">Reference proteome</keyword>
<proteinExistence type="predicted"/>
<feature type="compositionally biased region" description="Polar residues" evidence="1">
    <location>
        <begin position="1"/>
        <end position="11"/>
    </location>
</feature>
<evidence type="ECO:0000313" key="3">
    <source>
        <dbReference type="Proteomes" id="UP000024635"/>
    </source>
</evidence>
<sequence>MPHSRSTQRPSPNAPATYVHISRSGSQHDERPRSRAGQDEASGLGSLQEHRDIVKKTKITRLRAHLFNTTVLPALTYISETWALRRQDENVVSVIERSIERMMLGLTQVRAGIRSSSLRQQSKIRDATVYAKLSKMGRVGRTRDAPKRPPLDESRQRLDSGARKAHDRKTTDPMVRLLHEALQRTT</sequence>
<feature type="compositionally biased region" description="Basic and acidic residues" evidence="1">
    <location>
        <begin position="141"/>
        <end position="174"/>
    </location>
</feature>
<evidence type="ECO:0000256" key="1">
    <source>
        <dbReference type="SAM" id="MobiDB-lite"/>
    </source>
</evidence>
<dbReference type="AlphaFoldDB" id="A0A016WU73"/>
<organism evidence="2 3">
    <name type="scientific">Ancylostoma ceylanicum</name>
    <dbReference type="NCBI Taxonomy" id="53326"/>
    <lineage>
        <taxon>Eukaryota</taxon>
        <taxon>Metazoa</taxon>
        <taxon>Ecdysozoa</taxon>
        <taxon>Nematoda</taxon>
        <taxon>Chromadorea</taxon>
        <taxon>Rhabditida</taxon>
        <taxon>Rhabditina</taxon>
        <taxon>Rhabditomorpha</taxon>
        <taxon>Strongyloidea</taxon>
        <taxon>Ancylostomatidae</taxon>
        <taxon>Ancylostomatinae</taxon>
        <taxon>Ancylostoma</taxon>
    </lineage>
</organism>
<protein>
    <submittedName>
        <fullName evidence="2">Uncharacterized protein</fullName>
    </submittedName>
</protein>
<feature type="region of interest" description="Disordered" evidence="1">
    <location>
        <begin position="1"/>
        <end position="49"/>
    </location>
</feature>
<accession>A0A016WU73</accession>
<name>A0A016WU73_9BILA</name>
<dbReference type="EMBL" id="JARK01000102">
    <property type="protein sequence ID" value="EYC43141.1"/>
    <property type="molecule type" value="Genomic_DNA"/>
</dbReference>